<dbReference type="InterPro" id="IPR017871">
    <property type="entry name" value="ABC_transporter-like_CS"/>
</dbReference>
<dbReference type="SUPFAM" id="SSF90123">
    <property type="entry name" value="ABC transporter transmembrane region"/>
    <property type="match status" value="1"/>
</dbReference>
<dbReference type="GO" id="GO:0005524">
    <property type="term" value="F:ATP binding"/>
    <property type="evidence" value="ECO:0007669"/>
    <property type="project" value="UniProtKB-KW"/>
</dbReference>
<dbReference type="PROSITE" id="PS50893">
    <property type="entry name" value="ABC_TRANSPORTER_2"/>
    <property type="match status" value="1"/>
</dbReference>
<evidence type="ECO:0000256" key="1">
    <source>
        <dbReference type="ARBA" id="ARBA00004651"/>
    </source>
</evidence>
<dbReference type="NCBIfam" id="TIGR01842">
    <property type="entry name" value="type_I_sec_PrtD"/>
    <property type="match status" value="1"/>
</dbReference>
<reference evidence="13" key="1">
    <citation type="submission" date="2024-06" db="EMBL/GenBank/DDBJ databases">
        <title>Methylostella associata gen. nov., sp. nov., a novel Ancalomicrobiaceae-affiliated facultatively methylotrophic bacteria that feed on methanotrophs of the genus Methylococcus.</title>
        <authorList>
            <person name="Saltykova V."/>
            <person name="Danilova O.V."/>
            <person name="Oshkin I.Y."/>
            <person name="Belova S.E."/>
            <person name="Pimenov N.V."/>
            <person name="Dedysh S.N."/>
        </authorList>
    </citation>
    <scope>NUCLEOTIDE SEQUENCE</scope>
    <source>
        <strain evidence="13">S20</strain>
    </source>
</reference>
<evidence type="ECO:0000256" key="4">
    <source>
        <dbReference type="ARBA" id="ARBA00022475"/>
    </source>
</evidence>
<dbReference type="GO" id="GO:0030256">
    <property type="term" value="C:type I protein secretion system complex"/>
    <property type="evidence" value="ECO:0007669"/>
    <property type="project" value="InterPro"/>
</dbReference>
<evidence type="ECO:0000256" key="5">
    <source>
        <dbReference type="ARBA" id="ARBA00022692"/>
    </source>
</evidence>
<dbReference type="GO" id="GO:0016887">
    <property type="term" value="F:ATP hydrolysis activity"/>
    <property type="evidence" value="ECO:0007669"/>
    <property type="project" value="InterPro"/>
</dbReference>
<keyword evidence="4" id="KW-1003">Cell membrane</keyword>
<dbReference type="GO" id="GO:0030253">
    <property type="term" value="P:protein secretion by the type I secretion system"/>
    <property type="evidence" value="ECO:0007669"/>
    <property type="project" value="InterPro"/>
</dbReference>
<dbReference type="GO" id="GO:0005886">
    <property type="term" value="C:plasma membrane"/>
    <property type="evidence" value="ECO:0007669"/>
    <property type="project" value="UniProtKB-SubCell"/>
</dbReference>
<keyword evidence="8 10" id="KW-1133">Transmembrane helix</keyword>
<dbReference type="PANTHER" id="PTHR24221">
    <property type="entry name" value="ATP-BINDING CASSETTE SUB-FAMILY B"/>
    <property type="match status" value="1"/>
</dbReference>
<evidence type="ECO:0000259" key="12">
    <source>
        <dbReference type="PROSITE" id="PS50929"/>
    </source>
</evidence>
<dbReference type="CDD" id="cd18586">
    <property type="entry name" value="ABC_6TM_PrtD_like"/>
    <property type="match status" value="1"/>
</dbReference>
<dbReference type="Pfam" id="PF00664">
    <property type="entry name" value="ABC_membrane"/>
    <property type="match status" value="1"/>
</dbReference>
<comment type="similarity">
    <text evidence="2">Belongs to the ABC transporter superfamily.</text>
</comment>
<feature type="transmembrane region" description="Helical" evidence="10">
    <location>
        <begin position="22"/>
        <end position="46"/>
    </location>
</feature>
<dbReference type="KEGG" id="mflg:ABS361_06950"/>
<protein>
    <submittedName>
        <fullName evidence="13">Type I secretion system permease/ATPase</fullName>
    </submittedName>
</protein>
<dbReference type="EMBL" id="CP158568">
    <property type="protein sequence ID" value="XBY45969.1"/>
    <property type="molecule type" value="Genomic_DNA"/>
</dbReference>
<accession>A0AAU7XDA9</accession>
<evidence type="ECO:0000259" key="11">
    <source>
        <dbReference type="PROSITE" id="PS50893"/>
    </source>
</evidence>
<dbReference type="PANTHER" id="PTHR24221:SF248">
    <property type="entry name" value="ABC TRANSPORTER TRANSMEMBRANE REGION"/>
    <property type="match status" value="1"/>
</dbReference>
<evidence type="ECO:0000256" key="10">
    <source>
        <dbReference type="SAM" id="Phobius"/>
    </source>
</evidence>
<dbReference type="InterPro" id="IPR010128">
    <property type="entry name" value="ATPase_T1SS_PrtD-like"/>
</dbReference>
<feature type="transmembrane region" description="Helical" evidence="10">
    <location>
        <begin position="161"/>
        <end position="180"/>
    </location>
</feature>
<evidence type="ECO:0000313" key="13">
    <source>
        <dbReference type="EMBL" id="XBY45969.1"/>
    </source>
</evidence>
<feature type="transmembrane region" description="Helical" evidence="10">
    <location>
        <begin position="248"/>
        <end position="266"/>
    </location>
</feature>
<evidence type="ECO:0000256" key="8">
    <source>
        <dbReference type="ARBA" id="ARBA00022989"/>
    </source>
</evidence>
<evidence type="ECO:0000256" key="9">
    <source>
        <dbReference type="ARBA" id="ARBA00023136"/>
    </source>
</evidence>
<name>A0AAU7XDA9_9HYPH</name>
<proteinExistence type="inferred from homology"/>
<dbReference type="Gene3D" id="1.20.1560.10">
    <property type="entry name" value="ABC transporter type 1, transmembrane domain"/>
    <property type="match status" value="1"/>
</dbReference>
<keyword evidence="6" id="KW-0547">Nucleotide-binding</keyword>
<organism evidence="13">
    <name type="scientific">Methyloraptor flagellatus</name>
    <dbReference type="NCBI Taxonomy" id="3162530"/>
    <lineage>
        <taxon>Bacteria</taxon>
        <taxon>Pseudomonadati</taxon>
        <taxon>Pseudomonadota</taxon>
        <taxon>Alphaproteobacteria</taxon>
        <taxon>Hyphomicrobiales</taxon>
        <taxon>Ancalomicrobiaceae</taxon>
        <taxon>Methyloraptor</taxon>
    </lineage>
</organism>
<evidence type="ECO:0000256" key="7">
    <source>
        <dbReference type="ARBA" id="ARBA00022840"/>
    </source>
</evidence>
<feature type="transmembrane region" description="Helical" evidence="10">
    <location>
        <begin position="129"/>
        <end position="155"/>
    </location>
</feature>
<feature type="domain" description="ABC transmembrane type-1" evidence="12">
    <location>
        <begin position="27"/>
        <end position="301"/>
    </location>
</feature>
<dbReference type="RefSeq" id="WP_407051066.1">
    <property type="nucleotide sequence ID" value="NZ_CP158568.1"/>
</dbReference>
<dbReference type="PROSITE" id="PS50929">
    <property type="entry name" value="ABC_TM1F"/>
    <property type="match status" value="1"/>
</dbReference>
<dbReference type="InterPro" id="IPR047957">
    <property type="entry name" value="ABC_AprD-like_6TM"/>
</dbReference>
<gene>
    <name evidence="13" type="ORF">ABS361_06950</name>
</gene>
<dbReference type="InterPro" id="IPR011527">
    <property type="entry name" value="ABC1_TM_dom"/>
</dbReference>
<evidence type="ECO:0000256" key="6">
    <source>
        <dbReference type="ARBA" id="ARBA00022741"/>
    </source>
</evidence>
<evidence type="ECO:0000256" key="3">
    <source>
        <dbReference type="ARBA" id="ARBA00022448"/>
    </source>
</evidence>
<dbReference type="GO" id="GO:0034040">
    <property type="term" value="F:ATPase-coupled lipid transmembrane transporter activity"/>
    <property type="evidence" value="ECO:0007669"/>
    <property type="project" value="TreeGrafter"/>
</dbReference>
<dbReference type="FunFam" id="3.40.50.300:FF:001444">
    <property type="entry name" value="ABC transporter ATP-binding protein"/>
    <property type="match status" value="1"/>
</dbReference>
<dbReference type="InterPro" id="IPR039421">
    <property type="entry name" value="Type_1_exporter"/>
</dbReference>
<comment type="subcellular location">
    <subcellularLocation>
        <location evidence="1">Cell membrane</location>
        <topology evidence="1">Multi-pass membrane protein</topology>
    </subcellularLocation>
</comment>
<keyword evidence="3" id="KW-0813">Transport</keyword>
<dbReference type="InterPro" id="IPR036640">
    <property type="entry name" value="ABC1_TM_sf"/>
</dbReference>
<dbReference type="InterPro" id="IPR003593">
    <property type="entry name" value="AAA+_ATPase"/>
</dbReference>
<evidence type="ECO:0000256" key="2">
    <source>
        <dbReference type="ARBA" id="ARBA00005417"/>
    </source>
</evidence>
<dbReference type="InterPro" id="IPR027417">
    <property type="entry name" value="P-loop_NTPase"/>
</dbReference>
<sequence>MSTVTNPRATPVRIAIRAFARALVPTLVFSFFINLSALAGSIYSMQVYDRVLSSRNEMTLLFLTLVLAGVYVAYAALEFARSRVLVRAGNRFDEILAADTFDAALRATLLQRNTTPAMALRDMNTVREFWTGAGFITLCDAPWFPIFLFLCFLLHPLMGLVALIGAAILIALTFATEFAVREPLTESGKAGNENSNFVNATFRNAEVILALGMQRDLRRRWLERHEEMIGWQSRASDRAGIIIATGKFVRLFLQSAIMAVGAWLAIEREISPGAMMAASIMVGRALAPVEGAVSQWKGFKTARESLARLNNLFDRLPAEPERMTLPEPRGAIAVESLVAGAPGSRAMILKNVSFSLGEGETLAIVGPSAAGKSTLARILVGVWPTAGGAVRLDGSELRHWDPVQLGSHIGYLPQDVELFAGTIAENIARFGEVDEKAVIEAAQLAGVHGMIQQLPEGYNTQIGEGGAVLSGGQRQRVGLARAVYGDPAMIVLDEPNSNLDGAGEEALAEALKRLATRGKTVIVVSHKVNLLGLVDKILVLEQGFVRMFGPRDKVLTQVMGAPRAVQGGPPQPGFQPVGMAQPMQPGMMPQGAGPAGAIPNGGMQPAPVMVVNAAPAAVTPQGTAIGRVPVVKMPASEVAGFRRAERG</sequence>
<dbReference type="AlphaFoldDB" id="A0AAU7XDA9"/>
<dbReference type="PROSITE" id="PS00211">
    <property type="entry name" value="ABC_TRANSPORTER_1"/>
    <property type="match status" value="1"/>
</dbReference>
<dbReference type="GO" id="GO:0140359">
    <property type="term" value="F:ABC-type transporter activity"/>
    <property type="evidence" value="ECO:0007669"/>
    <property type="project" value="InterPro"/>
</dbReference>
<dbReference type="InterPro" id="IPR003439">
    <property type="entry name" value="ABC_transporter-like_ATP-bd"/>
</dbReference>
<dbReference type="Pfam" id="PF00005">
    <property type="entry name" value="ABC_tran"/>
    <property type="match status" value="1"/>
</dbReference>
<dbReference type="SUPFAM" id="SSF52540">
    <property type="entry name" value="P-loop containing nucleoside triphosphate hydrolases"/>
    <property type="match status" value="1"/>
</dbReference>
<feature type="transmembrane region" description="Helical" evidence="10">
    <location>
        <begin position="58"/>
        <end position="77"/>
    </location>
</feature>
<keyword evidence="9 10" id="KW-0472">Membrane</keyword>
<feature type="domain" description="ABC transporter" evidence="11">
    <location>
        <begin position="332"/>
        <end position="567"/>
    </location>
</feature>
<keyword evidence="5 10" id="KW-0812">Transmembrane</keyword>
<dbReference type="Gene3D" id="3.40.50.300">
    <property type="entry name" value="P-loop containing nucleotide triphosphate hydrolases"/>
    <property type="match status" value="1"/>
</dbReference>
<dbReference type="SMART" id="SM00382">
    <property type="entry name" value="AAA"/>
    <property type="match status" value="1"/>
</dbReference>
<keyword evidence="7" id="KW-0067">ATP-binding</keyword>